<proteinExistence type="predicted"/>
<name>A0A9Q3F4H2_9BASI</name>
<comment type="caution">
    <text evidence="1">The sequence shown here is derived from an EMBL/GenBank/DDBJ whole genome shotgun (WGS) entry which is preliminary data.</text>
</comment>
<gene>
    <name evidence="1" type="ORF">O181_069971</name>
</gene>
<evidence type="ECO:0000313" key="2">
    <source>
        <dbReference type="Proteomes" id="UP000765509"/>
    </source>
</evidence>
<protein>
    <submittedName>
        <fullName evidence="1">Uncharacterized protein</fullName>
    </submittedName>
</protein>
<dbReference type="Proteomes" id="UP000765509">
    <property type="component" value="Unassembled WGS sequence"/>
</dbReference>
<dbReference type="AlphaFoldDB" id="A0A9Q3F4H2"/>
<evidence type="ECO:0000313" key="1">
    <source>
        <dbReference type="EMBL" id="MBW0530256.1"/>
    </source>
</evidence>
<reference evidence="1" key="1">
    <citation type="submission" date="2021-03" db="EMBL/GenBank/DDBJ databases">
        <title>Draft genome sequence of rust myrtle Austropuccinia psidii MF-1, a brazilian biotype.</title>
        <authorList>
            <person name="Quecine M.C."/>
            <person name="Pachon D.M.R."/>
            <person name="Bonatelli M.L."/>
            <person name="Correr F.H."/>
            <person name="Franceschini L.M."/>
            <person name="Leite T.F."/>
            <person name="Margarido G.R.A."/>
            <person name="Almeida C.A."/>
            <person name="Ferrarezi J.A."/>
            <person name="Labate C.A."/>
        </authorList>
    </citation>
    <scope>NUCLEOTIDE SEQUENCE</scope>
    <source>
        <strain evidence="1">MF-1</strain>
    </source>
</reference>
<organism evidence="1 2">
    <name type="scientific">Austropuccinia psidii MF-1</name>
    <dbReference type="NCBI Taxonomy" id="1389203"/>
    <lineage>
        <taxon>Eukaryota</taxon>
        <taxon>Fungi</taxon>
        <taxon>Dikarya</taxon>
        <taxon>Basidiomycota</taxon>
        <taxon>Pucciniomycotina</taxon>
        <taxon>Pucciniomycetes</taxon>
        <taxon>Pucciniales</taxon>
        <taxon>Sphaerophragmiaceae</taxon>
        <taxon>Austropuccinia</taxon>
    </lineage>
</organism>
<dbReference type="EMBL" id="AVOT02035835">
    <property type="protein sequence ID" value="MBW0530256.1"/>
    <property type="molecule type" value="Genomic_DNA"/>
</dbReference>
<accession>A0A9Q3F4H2</accession>
<sequence length="128" mass="14607">MEEPFCKSQLHFFNSSQLFLTPPLPISSSSHYSPFNHHHRRYPCQIPPPNSSAFHSCSPFLQLLPRTQLPSPPLVPSSSHSYNDACQEFTDLRPTLMIPRAIIQEAINRILLEHCCLLNMIPFVDATH</sequence>
<keyword evidence="2" id="KW-1185">Reference proteome</keyword>